<evidence type="ECO:0000256" key="2">
    <source>
        <dbReference type="SAM" id="Phobius"/>
    </source>
</evidence>
<name>A0ABP5A8U4_9ACTN</name>
<keyword evidence="2" id="KW-0472">Membrane</keyword>
<feature type="transmembrane region" description="Helical" evidence="2">
    <location>
        <begin position="121"/>
        <end position="140"/>
    </location>
</feature>
<feature type="transmembrane region" description="Helical" evidence="2">
    <location>
        <begin position="34"/>
        <end position="51"/>
    </location>
</feature>
<gene>
    <name evidence="3" type="ORF">GCM10009716_16270</name>
</gene>
<accession>A0ABP5A8U4</accession>
<keyword evidence="2" id="KW-0812">Transmembrane</keyword>
<evidence type="ECO:0000256" key="1">
    <source>
        <dbReference type="SAM" id="MobiDB-lite"/>
    </source>
</evidence>
<evidence type="ECO:0000313" key="4">
    <source>
        <dbReference type="Proteomes" id="UP001501303"/>
    </source>
</evidence>
<dbReference type="Proteomes" id="UP001501303">
    <property type="component" value="Unassembled WGS sequence"/>
</dbReference>
<feature type="transmembrane region" description="Helical" evidence="2">
    <location>
        <begin position="92"/>
        <end position="114"/>
    </location>
</feature>
<comment type="caution">
    <text evidence="3">The sequence shown here is derived from an EMBL/GenBank/DDBJ whole genome shotgun (WGS) entry which is preliminary data.</text>
</comment>
<evidence type="ECO:0000313" key="3">
    <source>
        <dbReference type="EMBL" id="GAA1907135.1"/>
    </source>
</evidence>
<feature type="compositionally biased region" description="Basic and acidic residues" evidence="1">
    <location>
        <begin position="1"/>
        <end position="11"/>
    </location>
</feature>
<protein>
    <submittedName>
        <fullName evidence="3">DoxX family membrane protein</fullName>
    </submittedName>
</protein>
<feature type="region of interest" description="Disordered" evidence="1">
    <location>
        <begin position="1"/>
        <end position="26"/>
    </location>
</feature>
<dbReference type="EMBL" id="BAAAMJ010000012">
    <property type="protein sequence ID" value="GAA1907135.1"/>
    <property type="molecule type" value="Genomic_DNA"/>
</dbReference>
<proteinExistence type="predicted"/>
<dbReference type="RefSeq" id="WP_344259866.1">
    <property type="nucleotide sequence ID" value="NZ_BAAAMJ010000012.1"/>
</dbReference>
<keyword evidence="2" id="KW-1133">Transmembrane helix</keyword>
<keyword evidence="4" id="KW-1185">Reference proteome</keyword>
<organism evidence="3 4">
    <name type="scientific">Streptomyces sodiiphilus</name>
    <dbReference type="NCBI Taxonomy" id="226217"/>
    <lineage>
        <taxon>Bacteria</taxon>
        <taxon>Bacillati</taxon>
        <taxon>Actinomycetota</taxon>
        <taxon>Actinomycetes</taxon>
        <taxon>Kitasatosporales</taxon>
        <taxon>Streptomycetaceae</taxon>
        <taxon>Streptomyces</taxon>
    </lineage>
</organism>
<sequence length="198" mass="20937">MSVRHEPEAAHGPHPRARSAGENGAEPADAGAKALAALRIALGGIFLWAFLDKTFGLGYATRAETAWGNGGSPAGGYLAHVDGPMASTYHGWAGAVWVDWLYMAGMLGLGLALLAGVALRVTAASGTLMMAMMWLGQWPPGRELSDGSPSMSTNPLLDQHVVYALAMIALALCSAGRVWGLGRYWSRLPVVSTHRWLR</sequence>
<reference evidence="4" key="1">
    <citation type="journal article" date="2019" name="Int. J. Syst. Evol. Microbiol.">
        <title>The Global Catalogue of Microorganisms (GCM) 10K type strain sequencing project: providing services to taxonomists for standard genome sequencing and annotation.</title>
        <authorList>
            <consortium name="The Broad Institute Genomics Platform"/>
            <consortium name="The Broad Institute Genome Sequencing Center for Infectious Disease"/>
            <person name="Wu L."/>
            <person name="Ma J."/>
        </authorList>
    </citation>
    <scope>NUCLEOTIDE SEQUENCE [LARGE SCALE GENOMIC DNA]</scope>
    <source>
        <strain evidence="4">JCM 13581</strain>
    </source>
</reference>
<feature type="transmembrane region" description="Helical" evidence="2">
    <location>
        <begin position="160"/>
        <end position="179"/>
    </location>
</feature>